<name>A0A369JB14_HYPMA</name>
<proteinExistence type="inferred from homology"/>
<dbReference type="PRINTS" id="PR00080">
    <property type="entry name" value="SDRFAMILY"/>
</dbReference>
<comment type="caution">
    <text evidence="3">The sequence shown here is derived from an EMBL/GenBank/DDBJ whole genome shotgun (WGS) entry which is preliminary data.</text>
</comment>
<dbReference type="AlphaFoldDB" id="A0A369JB14"/>
<comment type="similarity">
    <text evidence="2">Belongs to the short-chain dehydrogenases/reductases (SDR) family.</text>
</comment>
<dbReference type="EMBL" id="LUEZ02000136">
    <property type="protein sequence ID" value="RDB16046.1"/>
    <property type="molecule type" value="Genomic_DNA"/>
</dbReference>
<dbReference type="GO" id="GO:0016491">
    <property type="term" value="F:oxidoreductase activity"/>
    <property type="evidence" value="ECO:0007669"/>
    <property type="project" value="UniProtKB-KW"/>
</dbReference>
<accession>A0A369JB14</accession>
<dbReference type="InParanoid" id="A0A369JB14"/>
<dbReference type="PANTHER" id="PTHR43157:SF31">
    <property type="entry name" value="PHOSPHATIDYLINOSITOL-GLYCAN BIOSYNTHESIS CLASS F PROTEIN"/>
    <property type="match status" value="1"/>
</dbReference>
<organism evidence="3 4">
    <name type="scientific">Hypsizygus marmoreus</name>
    <name type="common">White beech mushroom</name>
    <name type="synonym">Agaricus marmoreus</name>
    <dbReference type="NCBI Taxonomy" id="39966"/>
    <lineage>
        <taxon>Eukaryota</taxon>
        <taxon>Fungi</taxon>
        <taxon>Dikarya</taxon>
        <taxon>Basidiomycota</taxon>
        <taxon>Agaricomycotina</taxon>
        <taxon>Agaricomycetes</taxon>
        <taxon>Agaricomycetidae</taxon>
        <taxon>Agaricales</taxon>
        <taxon>Tricholomatineae</taxon>
        <taxon>Lyophyllaceae</taxon>
        <taxon>Hypsizygus</taxon>
    </lineage>
</organism>
<dbReference type="PANTHER" id="PTHR43157">
    <property type="entry name" value="PHOSPHATIDYLINOSITOL-GLYCAN BIOSYNTHESIS CLASS F PROTEIN-RELATED"/>
    <property type="match status" value="1"/>
</dbReference>
<dbReference type="Gene3D" id="3.40.50.720">
    <property type="entry name" value="NAD(P)-binding Rossmann-like Domain"/>
    <property type="match status" value="1"/>
</dbReference>
<dbReference type="Pfam" id="PF00106">
    <property type="entry name" value="adh_short"/>
    <property type="match status" value="1"/>
</dbReference>
<evidence type="ECO:0000256" key="1">
    <source>
        <dbReference type="ARBA" id="ARBA00023002"/>
    </source>
</evidence>
<evidence type="ECO:0000313" key="4">
    <source>
        <dbReference type="Proteomes" id="UP000076154"/>
    </source>
</evidence>
<evidence type="ECO:0008006" key="5">
    <source>
        <dbReference type="Google" id="ProtNLM"/>
    </source>
</evidence>
<evidence type="ECO:0000256" key="2">
    <source>
        <dbReference type="RuleBase" id="RU000363"/>
    </source>
</evidence>
<dbReference type="SUPFAM" id="SSF51735">
    <property type="entry name" value="NAD(P)-binding Rossmann-fold domains"/>
    <property type="match status" value="1"/>
</dbReference>
<dbReference type="OrthoDB" id="191139at2759"/>
<dbReference type="InterPro" id="IPR002347">
    <property type="entry name" value="SDR_fam"/>
</dbReference>
<keyword evidence="1" id="KW-0560">Oxidoreductase</keyword>
<gene>
    <name evidence="3" type="ORF">Hypma_003421</name>
</gene>
<sequence length="325" mass="35452">MGSSASRKFDPATDLVDLKGKVAIVTGGNAGIGFGTVQHLARGGAKVYLAARNEERATGAIARLREAGYAPGNGEVVWLKLDLSDPRDAKKAAEAFLKKEERLDILVNNAGILSGPFEKTSDGVSTMVVVNYISPFVFTRTLLPLLTETARKPDSDVRIVNLASITAKLTPSNVSFKTIEDFNVTGRGSLMPGLVRYGHSKFLDILWTKTLQKRLDAASPPIPITAIAIHPGGVDTFTHRWVFPRFFGWLVGLFVADVEHGAYTSVFAAAGKGVRERREVYGGMYLESKPVGRIARTRTDGRVEDERLGREMWETTERFLEGIGV</sequence>
<dbReference type="Proteomes" id="UP000076154">
    <property type="component" value="Unassembled WGS sequence"/>
</dbReference>
<protein>
    <recommendedName>
        <fullName evidence="5">NAD(P)-binding protein</fullName>
    </recommendedName>
</protein>
<evidence type="ECO:0000313" key="3">
    <source>
        <dbReference type="EMBL" id="RDB16046.1"/>
    </source>
</evidence>
<dbReference type="InterPro" id="IPR036291">
    <property type="entry name" value="NAD(P)-bd_dom_sf"/>
</dbReference>
<reference evidence="3" key="1">
    <citation type="submission" date="2018-04" db="EMBL/GenBank/DDBJ databases">
        <title>Whole genome sequencing of Hypsizygus marmoreus.</title>
        <authorList>
            <person name="Choi I.-G."/>
            <person name="Min B."/>
            <person name="Kim J.-G."/>
            <person name="Kim S."/>
            <person name="Oh Y.-L."/>
            <person name="Kong W.-S."/>
            <person name="Park H."/>
            <person name="Jeong J."/>
            <person name="Song E.-S."/>
        </authorList>
    </citation>
    <scope>NUCLEOTIDE SEQUENCE [LARGE SCALE GENOMIC DNA]</scope>
    <source>
        <strain evidence="3">51987-8</strain>
    </source>
</reference>
<dbReference type="STRING" id="39966.A0A369JB14"/>
<keyword evidence="4" id="KW-1185">Reference proteome</keyword>
<dbReference type="PRINTS" id="PR00081">
    <property type="entry name" value="GDHRDH"/>
</dbReference>